<reference evidence="1 2" key="1">
    <citation type="journal article" date="2019" name="Commun. Biol.">
        <title>The bagworm genome reveals a unique fibroin gene that provides high tensile strength.</title>
        <authorList>
            <person name="Kono N."/>
            <person name="Nakamura H."/>
            <person name="Ohtoshi R."/>
            <person name="Tomita M."/>
            <person name="Numata K."/>
            <person name="Arakawa K."/>
        </authorList>
    </citation>
    <scope>NUCLEOTIDE SEQUENCE [LARGE SCALE GENOMIC DNA]</scope>
</reference>
<dbReference type="EMBL" id="BGZK01001160">
    <property type="protein sequence ID" value="GBP72908.1"/>
    <property type="molecule type" value="Genomic_DNA"/>
</dbReference>
<evidence type="ECO:0000313" key="2">
    <source>
        <dbReference type="Proteomes" id="UP000299102"/>
    </source>
</evidence>
<dbReference type="OrthoDB" id="10026072at2759"/>
<comment type="caution">
    <text evidence="1">The sequence shown here is derived from an EMBL/GenBank/DDBJ whole genome shotgun (WGS) entry which is preliminary data.</text>
</comment>
<dbReference type="Proteomes" id="UP000299102">
    <property type="component" value="Unassembled WGS sequence"/>
</dbReference>
<proteinExistence type="predicted"/>
<dbReference type="AlphaFoldDB" id="A0A4C1YAB2"/>
<protein>
    <submittedName>
        <fullName evidence="1">Uncharacterized protein</fullName>
    </submittedName>
</protein>
<accession>A0A4C1YAB2</accession>
<organism evidence="1 2">
    <name type="scientific">Eumeta variegata</name>
    <name type="common">Bagworm moth</name>
    <name type="synonym">Eumeta japonica</name>
    <dbReference type="NCBI Taxonomy" id="151549"/>
    <lineage>
        <taxon>Eukaryota</taxon>
        <taxon>Metazoa</taxon>
        <taxon>Ecdysozoa</taxon>
        <taxon>Arthropoda</taxon>
        <taxon>Hexapoda</taxon>
        <taxon>Insecta</taxon>
        <taxon>Pterygota</taxon>
        <taxon>Neoptera</taxon>
        <taxon>Endopterygota</taxon>
        <taxon>Lepidoptera</taxon>
        <taxon>Glossata</taxon>
        <taxon>Ditrysia</taxon>
        <taxon>Tineoidea</taxon>
        <taxon>Psychidae</taxon>
        <taxon>Oiketicinae</taxon>
        <taxon>Eumeta</taxon>
    </lineage>
</organism>
<name>A0A4C1YAB2_EUMVA</name>
<sequence length="144" mass="16837">MSCDNETDDATQWDFLLAAFKTQLMNKVHKTVASITKIATRDSSKLNKTDIRDIITWRQELYWLWWLSFICVWLKPNYDVDNDIELKKFLANLVAQNELGDGYSLEQIKEQCRLAFKKQRRGFPGTSYVAECTPQLRNLLIKIG</sequence>
<evidence type="ECO:0000313" key="1">
    <source>
        <dbReference type="EMBL" id="GBP72908.1"/>
    </source>
</evidence>
<gene>
    <name evidence="1" type="ORF">EVAR_63469_1</name>
</gene>
<keyword evidence="2" id="KW-1185">Reference proteome</keyword>